<evidence type="ECO:0000256" key="3">
    <source>
        <dbReference type="ARBA" id="ARBA00022475"/>
    </source>
</evidence>
<comment type="subcellular location">
    <subcellularLocation>
        <location evidence="1 7">Cell membrane</location>
        <topology evidence="1 7">Multi-pass membrane protein</topology>
    </subcellularLocation>
</comment>
<evidence type="ECO:0000256" key="5">
    <source>
        <dbReference type="ARBA" id="ARBA00022989"/>
    </source>
</evidence>
<dbReference type="CDD" id="cd06261">
    <property type="entry name" value="TM_PBP2"/>
    <property type="match status" value="1"/>
</dbReference>
<feature type="transmembrane region" description="Helical" evidence="7">
    <location>
        <begin position="348"/>
        <end position="373"/>
    </location>
</feature>
<name>A0A0U3TY94_9BACT</name>
<feature type="domain" description="ABC transmembrane type-1" evidence="8">
    <location>
        <begin position="347"/>
        <end position="537"/>
    </location>
</feature>
<dbReference type="EMBL" id="KT944272">
    <property type="protein sequence ID" value="ALV86672.1"/>
    <property type="molecule type" value="Genomic_DNA"/>
</dbReference>
<keyword evidence="4 7" id="KW-0812">Transmembrane</keyword>
<feature type="transmembrane region" description="Helical" evidence="7">
    <location>
        <begin position="518"/>
        <end position="539"/>
    </location>
</feature>
<dbReference type="PANTHER" id="PTHR30183">
    <property type="entry name" value="MOLYBDENUM TRANSPORT SYSTEM PERMEASE PROTEIN MODB"/>
    <property type="match status" value="1"/>
</dbReference>
<proteinExistence type="inferred from homology"/>
<keyword evidence="2 7" id="KW-0813">Transport</keyword>
<dbReference type="GO" id="GO:0055085">
    <property type="term" value="P:transmembrane transport"/>
    <property type="evidence" value="ECO:0007669"/>
    <property type="project" value="InterPro"/>
</dbReference>
<feature type="transmembrane region" description="Helical" evidence="7">
    <location>
        <begin position="51"/>
        <end position="73"/>
    </location>
</feature>
<evidence type="ECO:0000256" key="1">
    <source>
        <dbReference type="ARBA" id="ARBA00004651"/>
    </source>
</evidence>
<feature type="transmembrane region" description="Helical" evidence="7">
    <location>
        <begin position="385"/>
        <end position="407"/>
    </location>
</feature>
<keyword evidence="3" id="KW-1003">Cell membrane</keyword>
<evidence type="ECO:0000259" key="8">
    <source>
        <dbReference type="PROSITE" id="PS50928"/>
    </source>
</evidence>
<feature type="transmembrane region" description="Helical" evidence="7">
    <location>
        <begin position="139"/>
        <end position="162"/>
    </location>
</feature>
<evidence type="ECO:0000256" key="7">
    <source>
        <dbReference type="RuleBase" id="RU363032"/>
    </source>
</evidence>
<feature type="transmembrane region" description="Helical" evidence="7">
    <location>
        <begin position="200"/>
        <end position="221"/>
    </location>
</feature>
<keyword evidence="5 7" id="KW-1133">Transmembrane helix</keyword>
<dbReference type="InterPro" id="IPR000515">
    <property type="entry name" value="MetI-like"/>
</dbReference>
<dbReference type="SUPFAM" id="SSF161098">
    <property type="entry name" value="MetI-like"/>
    <property type="match status" value="2"/>
</dbReference>
<dbReference type="Pfam" id="PF00528">
    <property type="entry name" value="BPD_transp_1"/>
    <property type="match status" value="1"/>
</dbReference>
<comment type="similarity">
    <text evidence="7">Belongs to the binding-protein-dependent transport system permease family.</text>
</comment>
<feature type="transmembrane region" description="Helical" evidence="7">
    <location>
        <begin position="419"/>
        <end position="439"/>
    </location>
</feature>
<dbReference type="InterPro" id="IPR035906">
    <property type="entry name" value="MetI-like_sf"/>
</dbReference>
<feature type="transmembrane region" description="Helical" evidence="7">
    <location>
        <begin position="94"/>
        <end position="119"/>
    </location>
</feature>
<evidence type="ECO:0000256" key="2">
    <source>
        <dbReference type="ARBA" id="ARBA00022448"/>
    </source>
</evidence>
<evidence type="ECO:0000256" key="6">
    <source>
        <dbReference type="ARBA" id="ARBA00023136"/>
    </source>
</evidence>
<dbReference type="GO" id="GO:0005886">
    <property type="term" value="C:plasma membrane"/>
    <property type="evidence" value="ECO:0007669"/>
    <property type="project" value="UniProtKB-SubCell"/>
</dbReference>
<reference evidence="9" key="1">
    <citation type="submission" date="2015-10" db="EMBL/GenBank/DDBJ databases">
        <title>Biosynthesis of SCL-MCL polyhydroxyalkanoates by metagenomic clones in Pseudomonas putida.</title>
        <authorList>
            <person name="Cheng J."/>
            <person name="Charles T.C."/>
        </authorList>
    </citation>
    <scope>NUCLEOTIDE SEQUENCE</scope>
</reference>
<feature type="transmembrane region" description="Helical" evidence="7">
    <location>
        <begin position="460"/>
        <end position="483"/>
    </location>
</feature>
<feature type="transmembrane region" description="Helical" evidence="7">
    <location>
        <begin position="252"/>
        <end position="278"/>
    </location>
</feature>
<evidence type="ECO:0000256" key="4">
    <source>
        <dbReference type="ARBA" id="ARBA00022692"/>
    </source>
</evidence>
<sequence length="552" mass="58200">MSGGARAAALSLPLLLFALPIAASLPVALWQGLDASAWAALATDPQLPRALALSITTALVSTLLALALALWWVTHLHGSRAWTRLVRALGPLLALPHAAFAIGLALLVMPAGVIARVLAVPFAWSLPPAWPTVNDPHGVGLMLVLVCKETPFLLWNLVALLARPELALQLRGWLAAGRTLGYADAAIWWRALWPLLLPRLAWPLLAVLAYGLTVVDLALIIGPASPPTLAVLAWQALQDAQPERNAEGATSVLLLALALAGCIAALALAAIGAQRAFVARATSGRRPRIAPSPQPARAASAALWLLLALYATVLLLLALSSFTGVWTFPSLLPQSWTDGAWQQVRSSLHTLMLSAGLGAFAALAALALVLIWFEATTARWDERVMPLVLAPLVLPSLLLMVGLYTLALPLRLDGSLAGLAWVHTLVALPYVFVALAPAWRSFDRRFEHTALALGRSRAAFWWRVKAPLLAAPIAAALAVGFAVSVAQYLPTQFIGAGRHATVTTEAVTLASGGQRHGAAAFALLQALLPAIGFGLAAAVGRRQRLRIEPDGA</sequence>
<dbReference type="PROSITE" id="PS50928">
    <property type="entry name" value="ABC_TM1"/>
    <property type="match status" value="2"/>
</dbReference>
<evidence type="ECO:0000313" key="9">
    <source>
        <dbReference type="EMBL" id="ALV86672.1"/>
    </source>
</evidence>
<protein>
    <submittedName>
        <fullName evidence="9">ABC transporter permease</fullName>
    </submittedName>
</protein>
<organism evidence="9">
    <name type="scientific">uncultured bacterium 51</name>
    <dbReference type="NCBI Taxonomy" id="1748279"/>
    <lineage>
        <taxon>Bacteria</taxon>
        <taxon>environmental samples</taxon>
    </lineage>
</organism>
<feature type="domain" description="ABC transmembrane type-1" evidence="8">
    <location>
        <begin position="47"/>
        <end position="265"/>
    </location>
</feature>
<dbReference type="AlphaFoldDB" id="A0A0U3TY94"/>
<dbReference type="Gene3D" id="1.10.3720.10">
    <property type="entry name" value="MetI-like"/>
    <property type="match status" value="2"/>
</dbReference>
<keyword evidence="6 7" id="KW-0472">Membrane</keyword>
<accession>A0A0U3TY94</accession>
<feature type="transmembrane region" description="Helical" evidence="7">
    <location>
        <begin position="299"/>
        <end position="328"/>
    </location>
</feature>
<dbReference type="PANTHER" id="PTHR30183:SF6">
    <property type="entry name" value="INNER MEMBRANE ABC TRANSPORTER PERMEASE PROTEIN YNJC"/>
    <property type="match status" value="1"/>
</dbReference>